<dbReference type="SUPFAM" id="SSF52833">
    <property type="entry name" value="Thioredoxin-like"/>
    <property type="match status" value="1"/>
</dbReference>
<evidence type="ECO:0000313" key="1">
    <source>
        <dbReference type="EMBL" id="QEA06777.1"/>
    </source>
</evidence>
<dbReference type="InterPro" id="IPR036249">
    <property type="entry name" value="Thioredoxin-like_sf"/>
</dbReference>
<dbReference type="AlphaFoldDB" id="A0A5B8RIZ9"/>
<reference evidence="1" key="1">
    <citation type="submission" date="2019-06" db="EMBL/GenBank/DDBJ databases">
        <authorList>
            <person name="Murdoch R.W."/>
            <person name="Fathepure B."/>
        </authorList>
    </citation>
    <scope>NUCLEOTIDE SEQUENCE</scope>
</reference>
<gene>
    <name evidence="1" type="ORF">KBTEX_03118</name>
</gene>
<name>A0A5B8RIZ9_9ZZZZ</name>
<organism evidence="1">
    <name type="scientific">uncultured organism</name>
    <dbReference type="NCBI Taxonomy" id="155900"/>
    <lineage>
        <taxon>unclassified sequences</taxon>
        <taxon>environmental samples</taxon>
    </lineage>
</organism>
<proteinExistence type="predicted"/>
<accession>A0A5B8RIZ9</accession>
<dbReference type="InterPro" id="IPR009737">
    <property type="entry name" value="Aim32/Apd1-like"/>
</dbReference>
<dbReference type="EMBL" id="MN079170">
    <property type="protein sequence ID" value="QEA06777.1"/>
    <property type="molecule type" value="Genomic_DNA"/>
</dbReference>
<dbReference type="Pfam" id="PF06999">
    <property type="entry name" value="Suc_Fer-like"/>
    <property type="match status" value="1"/>
</dbReference>
<dbReference type="Gene3D" id="3.40.30.10">
    <property type="entry name" value="Glutaredoxin"/>
    <property type="match status" value="1"/>
</dbReference>
<sequence>MAATERVFCAVQGRAAGDPIAGTGKHAHRNLLISWPIGKWTRSLRRASDMSEAVLDRVEAVFATGRRVNLIHRRQQSAERHRIYLMPENLAVDVDRERLPDFLDALLGDAPLEPWGAVTAPSPLILCCTHSKKDKCCAKFGSAAYRLLADAAAASGHAFEVWQSSHLGGCRLAATAMVFPSTRKYGRIGEADILPLFEAERCDRPYPPCYRGNSALTPLEQCAEVAALNWLARRDIHARVETACADPETEGEGAATVRVRWRSARAQGQVAVTCVTGTVSRFDTCADIGPDGPTASAVWLARHIEPVAG</sequence>
<evidence type="ECO:0008006" key="2">
    <source>
        <dbReference type="Google" id="ProtNLM"/>
    </source>
</evidence>
<protein>
    <recommendedName>
        <fullName evidence="2">Sucrase/ferredoxin-like</fullName>
    </recommendedName>
</protein>